<protein>
    <submittedName>
        <fullName evidence="5">L-rhamnose catabolism isomerase</fullName>
    </submittedName>
</protein>
<evidence type="ECO:0000256" key="1">
    <source>
        <dbReference type="ARBA" id="ARBA00022723"/>
    </source>
</evidence>
<name>A0A5R9JFT2_9PROT</name>
<keyword evidence="6" id="KW-1185">Reference proteome</keyword>
<accession>A0A5R9JFT2</accession>
<keyword evidence="3 5" id="KW-0413">Isomerase</keyword>
<dbReference type="Pfam" id="PF01261">
    <property type="entry name" value="AP_endonuc_2"/>
    <property type="match status" value="1"/>
</dbReference>
<evidence type="ECO:0000256" key="3">
    <source>
        <dbReference type="ARBA" id="ARBA00023235"/>
    </source>
</evidence>
<dbReference type="OrthoDB" id="5174871at2"/>
<evidence type="ECO:0000259" key="4">
    <source>
        <dbReference type="Pfam" id="PF01261"/>
    </source>
</evidence>
<reference evidence="5 6" key="1">
    <citation type="submission" date="2019-05" db="EMBL/GenBank/DDBJ databases">
        <authorList>
            <person name="Pankratov T."/>
            <person name="Grouzdev D."/>
        </authorList>
    </citation>
    <scope>NUCLEOTIDE SEQUENCE [LARGE SCALE GENOMIC DNA]</scope>
    <source>
        <strain evidence="5 6">KEBCLARHB70R</strain>
    </source>
</reference>
<keyword evidence="1" id="KW-0479">Metal-binding</keyword>
<dbReference type="GO" id="GO:0016853">
    <property type="term" value="F:isomerase activity"/>
    <property type="evidence" value="ECO:0007669"/>
    <property type="project" value="UniProtKB-KW"/>
</dbReference>
<dbReference type="SUPFAM" id="SSF51658">
    <property type="entry name" value="Xylose isomerase-like"/>
    <property type="match status" value="1"/>
</dbReference>
<dbReference type="Proteomes" id="UP000305654">
    <property type="component" value="Unassembled WGS sequence"/>
</dbReference>
<dbReference type="RefSeq" id="WP_138324528.1">
    <property type="nucleotide sequence ID" value="NZ_VCDI01000001.1"/>
</dbReference>
<dbReference type="AlphaFoldDB" id="A0A5R9JFT2"/>
<dbReference type="PANTHER" id="PTHR30268">
    <property type="entry name" value="L-RHAMNOSE ISOMERASE"/>
    <property type="match status" value="1"/>
</dbReference>
<sequence>MNQISHIRPVDRDYRAGLNRPLEAEAARDYEFLGEKLARRDIDIEQVTAQVARFSVAVPSWGTGTGGTRFARFPGDGEPASVFDRIEDCAVINSLTGATPTISPHFPWDEVPDYAALRAHAEALGVGFDAVNSNTFQDHPAHAAHPLSYKFGSLSHTDPAVRAQAIAHNIDCIRAGEALGSKALTIWIGDGSNFPGQSHFGQAFERYIASVQQVAASLPPDWTLFLEHKIHEPAFYSTVIQDWGSSLLAAQAVGPQARCLVDLGHHAPNVNIEMIVARLIHAGKLAGFHFNDSKYGDDDLDAGAIDPFRLFLVFHELVDAERAGRLDVAPAYMIDQSHNVTDPIESLISSAIEIQRAYAQALLVDRMALSEYQEGNDAMMANQVLKRAFTTDVAPILATARFRKGAAIEPLAAYRASGYRQACAGRRPKRAGGGGGIV</sequence>
<evidence type="ECO:0000313" key="5">
    <source>
        <dbReference type="EMBL" id="TLU74276.1"/>
    </source>
</evidence>
<comment type="caution">
    <text evidence="5">The sequence shown here is derived from an EMBL/GenBank/DDBJ whole genome shotgun (WGS) entry which is preliminary data.</text>
</comment>
<dbReference type="GO" id="GO:0046872">
    <property type="term" value="F:metal ion binding"/>
    <property type="evidence" value="ECO:0007669"/>
    <property type="project" value="UniProtKB-KW"/>
</dbReference>
<dbReference type="InterPro" id="IPR036237">
    <property type="entry name" value="Xyl_isomerase-like_sf"/>
</dbReference>
<dbReference type="InterPro" id="IPR013022">
    <property type="entry name" value="Xyl_isomerase-like_TIM-brl"/>
</dbReference>
<gene>
    <name evidence="5" type="primary">rhaI</name>
    <name evidence="5" type="ORF">FE263_03525</name>
</gene>
<proteinExistence type="predicted"/>
<organism evidence="5 6">
    <name type="scientific">Lichenicoccus roseus</name>
    <dbReference type="NCBI Taxonomy" id="2683649"/>
    <lineage>
        <taxon>Bacteria</taxon>
        <taxon>Pseudomonadati</taxon>
        <taxon>Pseudomonadota</taxon>
        <taxon>Alphaproteobacteria</taxon>
        <taxon>Acetobacterales</taxon>
        <taxon>Acetobacteraceae</taxon>
        <taxon>Lichenicoccus</taxon>
    </lineage>
</organism>
<dbReference type="InterPro" id="IPR050337">
    <property type="entry name" value="L-rhamnose_isomerase"/>
</dbReference>
<dbReference type="EMBL" id="VCDI01000001">
    <property type="protein sequence ID" value="TLU74276.1"/>
    <property type="molecule type" value="Genomic_DNA"/>
</dbReference>
<dbReference type="PANTHER" id="PTHR30268:SF0">
    <property type="entry name" value="L-RHAMNOSE ISOMERASE"/>
    <property type="match status" value="1"/>
</dbReference>
<dbReference type="Gene3D" id="3.20.20.150">
    <property type="entry name" value="Divalent-metal-dependent TIM barrel enzymes"/>
    <property type="match status" value="1"/>
</dbReference>
<evidence type="ECO:0000256" key="2">
    <source>
        <dbReference type="ARBA" id="ARBA00023211"/>
    </source>
</evidence>
<dbReference type="NCBIfam" id="TIGR02629">
    <property type="entry name" value="L_rham_iso_rhiz"/>
    <property type="match status" value="1"/>
</dbReference>
<feature type="domain" description="Xylose isomerase-like TIM barrel" evidence="4">
    <location>
        <begin position="106"/>
        <end position="299"/>
    </location>
</feature>
<evidence type="ECO:0000313" key="6">
    <source>
        <dbReference type="Proteomes" id="UP000305654"/>
    </source>
</evidence>
<dbReference type="InterPro" id="IPR013451">
    <property type="entry name" value="L_rhamnose_iso"/>
</dbReference>
<keyword evidence="2" id="KW-0464">Manganese</keyword>